<keyword evidence="2" id="KW-1185">Reference proteome</keyword>
<gene>
    <name evidence="1" type="ORF">FJQ89_13700</name>
</gene>
<proteinExistence type="predicted"/>
<name>A0A4Y6REK0_9BURK</name>
<evidence type="ECO:0000313" key="1">
    <source>
        <dbReference type="EMBL" id="QDG71353.1"/>
    </source>
</evidence>
<dbReference type="EMBL" id="CP041185">
    <property type="protein sequence ID" value="QDG71353.1"/>
    <property type="molecule type" value="Genomic_DNA"/>
</dbReference>
<dbReference type="AlphaFoldDB" id="A0A4Y6REK0"/>
<organism evidence="1 2">
    <name type="scientific">Janthinobacterium tructae</name>
    <dbReference type="NCBI Taxonomy" id="2590869"/>
    <lineage>
        <taxon>Bacteria</taxon>
        <taxon>Pseudomonadati</taxon>
        <taxon>Pseudomonadota</taxon>
        <taxon>Betaproteobacteria</taxon>
        <taxon>Burkholderiales</taxon>
        <taxon>Oxalobacteraceae</taxon>
        <taxon>Janthinobacterium</taxon>
    </lineage>
</organism>
<dbReference type="Proteomes" id="UP000316665">
    <property type="component" value="Chromosome"/>
</dbReference>
<sequence length="59" mass="6549">MVSCRLLLTRNDLAPAAASKVLAVSVLQQGDFTFQRSKDGKNWSVTPQFRTELDQAPLQ</sequence>
<dbReference type="KEGG" id="jas:FJQ89_13700"/>
<protein>
    <submittedName>
        <fullName evidence="1">Uncharacterized protein</fullName>
    </submittedName>
</protein>
<accession>A0A4Y6REK0</accession>
<reference evidence="1 2" key="1">
    <citation type="submission" date="2019-06" db="EMBL/GenBank/DDBJ databases">
        <title>Complete genome sequence of Janthinobacterium sp. SNU WT3 isolated from diseased rainbow trout.</title>
        <authorList>
            <person name="Oh W.T."/>
            <person name="Park S.C."/>
        </authorList>
    </citation>
    <scope>NUCLEOTIDE SEQUENCE [LARGE SCALE GENOMIC DNA]</scope>
    <source>
        <strain evidence="1 2">SNU WT3</strain>
    </source>
</reference>
<evidence type="ECO:0000313" key="2">
    <source>
        <dbReference type="Proteomes" id="UP000316665"/>
    </source>
</evidence>